<dbReference type="Gene3D" id="3.90.70.10">
    <property type="entry name" value="Cysteine proteinases"/>
    <property type="match status" value="1"/>
</dbReference>
<keyword evidence="7" id="KW-0732">Signal</keyword>
<keyword evidence="6" id="KW-1015">Disulfide bond</keyword>
<keyword evidence="3" id="KW-0378">Hydrolase</keyword>
<dbReference type="PROSITE" id="PS00139">
    <property type="entry name" value="THIOL_PROTEASE_CYS"/>
    <property type="match status" value="1"/>
</dbReference>
<dbReference type="FunFam" id="3.90.70.10:FF:000087">
    <property type="entry name" value="Counting factor associated protein D"/>
    <property type="match status" value="1"/>
</dbReference>
<feature type="signal peptide" evidence="7">
    <location>
        <begin position="1"/>
        <end position="19"/>
    </location>
</feature>
<protein>
    <submittedName>
        <fullName evidence="10">Enzyme-cysteine protease-C1 family</fullName>
    </submittedName>
</protein>
<dbReference type="SUPFAM" id="SSF54001">
    <property type="entry name" value="Cysteine proteinases"/>
    <property type="match status" value="1"/>
</dbReference>
<evidence type="ECO:0000259" key="9">
    <source>
        <dbReference type="SMART" id="SM00848"/>
    </source>
</evidence>
<dbReference type="EMBL" id="MZ442250">
    <property type="protein sequence ID" value="UEP64280.1"/>
    <property type="molecule type" value="mRNA"/>
</dbReference>
<name>A0A8K1YTQ6_COTFL</name>
<dbReference type="InterPro" id="IPR013128">
    <property type="entry name" value="Peptidase_C1A"/>
</dbReference>
<feature type="chain" id="PRO_5035478042" evidence="7">
    <location>
        <begin position="20"/>
        <end position="569"/>
    </location>
</feature>
<evidence type="ECO:0000259" key="8">
    <source>
        <dbReference type="SMART" id="SM00645"/>
    </source>
</evidence>
<evidence type="ECO:0000256" key="6">
    <source>
        <dbReference type="ARBA" id="ARBA00023157"/>
    </source>
</evidence>
<evidence type="ECO:0000256" key="3">
    <source>
        <dbReference type="ARBA" id="ARBA00022801"/>
    </source>
</evidence>
<dbReference type="InterPro" id="IPR039417">
    <property type="entry name" value="Peptidase_C1A_papain-like"/>
</dbReference>
<dbReference type="InterPro" id="IPR038765">
    <property type="entry name" value="Papain-like_cys_pep_sf"/>
</dbReference>
<sequence length="569" mass="64688">MNYLRIFVILFIGISCVNAFIKNPKFSKKHLKSPLKTKYLTSPAFSNQYVTKGTLYIPYAEIKEPFYAWYDGKLGSSRIDYYGGMVKTFQLSGDGSHGSSIKIAPMTTEQELNKESCFKIYGDDQMTIQPQTILPDTSGMQCIGEEVIDGVPCEKWRLVEKFGEKTNKYTLWIRYKKSIDNGVKQAIPVRYEMKGFNSLLGSHYDHYYLDYDWYSYETPDANVFHVASNMSCTSFPGPGDRHLYTFNPMREFISNDHRHVDTEFEIFKRKHNKQYDGIREHGNRKEIFRQNLRYIHSINRKNQGFQLAVNHLADRNDTELKYLRGKRFTPISYNGGLPFPYDVEKESAALPENHDWRLYGAVTPVKDQSVCGSCWSFGTTGAVEGAYFMKYKNLVRLSQQALIDCSWGYGNNGCDGGEDFRSYEWIMKHGGLPTEDEYGGYIGQDGYCHINNVTLTAKMAGFVNVTSGDPKALKVALYKNGPVSIAIDASQKAFSFYSNGVFYDAHCKNSVDGLDHAVLAVGWGSMNGEDYWLVKNSWSNYWGNDGYILMAQKDNNCGVLTAPTYVIAA</sequence>
<dbReference type="SMART" id="SM00848">
    <property type="entry name" value="Inhibitor_I29"/>
    <property type="match status" value="1"/>
</dbReference>
<dbReference type="Pfam" id="PF00112">
    <property type="entry name" value="Peptidase_C1"/>
    <property type="match status" value="1"/>
</dbReference>
<dbReference type="InterPro" id="IPR000668">
    <property type="entry name" value="Peptidase_C1A_C"/>
</dbReference>
<feature type="domain" description="Cathepsin propeptide inhibitor" evidence="9">
    <location>
        <begin position="264"/>
        <end position="320"/>
    </location>
</feature>
<evidence type="ECO:0000256" key="4">
    <source>
        <dbReference type="ARBA" id="ARBA00022807"/>
    </source>
</evidence>
<dbReference type="PRINTS" id="PR00705">
    <property type="entry name" value="PAPAIN"/>
</dbReference>
<accession>A0A8K1YTQ6</accession>
<evidence type="ECO:0000256" key="1">
    <source>
        <dbReference type="ARBA" id="ARBA00008455"/>
    </source>
</evidence>
<keyword evidence="2 10" id="KW-0645">Protease</keyword>
<feature type="domain" description="Peptidase C1A papain C-terminal" evidence="8">
    <location>
        <begin position="350"/>
        <end position="567"/>
    </location>
</feature>
<evidence type="ECO:0000256" key="5">
    <source>
        <dbReference type="ARBA" id="ARBA00023145"/>
    </source>
</evidence>
<dbReference type="InterPro" id="IPR000169">
    <property type="entry name" value="Pept_cys_AS"/>
</dbReference>
<dbReference type="GO" id="GO:0006508">
    <property type="term" value="P:proteolysis"/>
    <property type="evidence" value="ECO:0007669"/>
    <property type="project" value="UniProtKB-KW"/>
</dbReference>
<evidence type="ECO:0000256" key="7">
    <source>
        <dbReference type="SAM" id="SignalP"/>
    </source>
</evidence>
<dbReference type="Pfam" id="PF08246">
    <property type="entry name" value="Inhibitor_I29"/>
    <property type="match status" value="1"/>
</dbReference>
<dbReference type="AlphaFoldDB" id="A0A8K1YTQ6"/>
<dbReference type="InterPro" id="IPR025660">
    <property type="entry name" value="Pept_his_AS"/>
</dbReference>
<dbReference type="PROSITE" id="PS00639">
    <property type="entry name" value="THIOL_PROTEASE_HIS"/>
    <property type="match status" value="1"/>
</dbReference>
<organism evidence="10">
    <name type="scientific">Cotesia flavipes</name>
    <name type="common">Parasitic wasp</name>
    <name type="synonym">Apanteles flavipes</name>
    <dbReference type="NCBI Taxonomy" id="89805"/>
    <lineage>
        <taxon>Eukaryota</taxon>
        <taxon>Metazoa</taxon>
        <taxon>Ecdysozoa</taxon>
        <taxon>Arthropoda</taxon>
        <taxon>Hexapoda</taxon>
        <taxon>Insecta</taxon>
        <taxon>Pterygota</taxon>
        <taxon>Neoptera</taxon>
        <taxon>Endopterygota</taxon>
        <taxon>Hymenoptera</taxon>
        <taxon>Apocrita</taxon>
        <taxon>Ichneumonoidea</taxon>
        <taxon>Braconidae</taxon>
        <taxon>Microgastrinae</taxon>
        <taxon>Cotesia</taxon>
    </lineage>
</organism>
<dbReference type="SMART" id="SM00645">
    <property type="entry name" value="Pept_C1"/>
    <property type="match status" value="1"/>
</dbReference>
<dbReference type="PROSITE" id="PS51257">
    <property type="entry name" value="PROKAR_LIPOPROTEIN"/>
    <property type="match status" value="1"/>
</dbReference>
<reference evidence="10" key="1">
    <citation type="submission" date="2021-06" db="EMBL/GenBank/DDBJ databases">
        <title>Identification and biotechnological exploitation of host regulation proteins from Cotesia flavipes Cameron, 1891 (Hymenoptera: Braconidae).</title>
        <authorList>
            <person name="Walker A."/>
            <person name="Robinson S."/>
            <person name="King G.F."/>
            <person name="Rossi G.D."/>
        </authorList>
    </citation>
    <scope>NUCLEOTIDE SEQUENCE</scope>
</reference>
<proteinExistence type="evidence at transcript level"/>
<dbReference type="GO" id="GO:0008234">
    <property type="term" value="F:cysteine-type peptidase activity"/>
    <property type="evidence" value="ECO:0007669"/>
    <property type="project" value="UniProtKB-KW"/>
</dbReference>
<comment type="similarity">
    <text evidence="1">Belongs to the peptidase C1 family.</text>
</comment>
<evidence type="ECO:0000256" key="2">
    <source>
        <dbReference type="ARBA" id="ARBA00022670"/>
    </source>
</evidence>
<dbReference type="CDD" id="cd02248">
    <property type="entry name" value="Peptidase_C1A"/>
    <property type="match status" value="1"/>
</dbReference>
<dbReference type="PANTHER" id="PTHR12411">
    <property type="entry name" value="CYSTEINE PROTEASE FAMILY C1-RELATED"/>
    <property type="match status" value="1"/>
</dbReference>
<dbReference type="PROSITE" id="PS00640">
    <property type="entry name" value="THIOL_PROTEASE_ASN"/>
    <property type="match status" value="1"/>
</dbReference>
<dbReference type="InterPro" id="IPR013201">
    <property type="entry name" value="Prot_inhib_I29"/>
</dbReference>
<keyword evidence="4" id="KW-0788">Thiol protease</keyword>
<dbReference type="InterPro" id="IPR025661">
    <property type="entry name" value="Pept_asp_AS"/>
</dbReference>
<keyword evidence="5" id="KW-0865">Zymogen</keyword>
<evidence type="ECO:0000313" key="10">
    <source>
        <dbReference type="EMBL" id="UEP64280.1"/>
    </source>
</evidence>